<organism evidence="3 4">
    <name type="scientific">Operophtera brumata</name>
    <name type="common">Winter moth</name>
    <name type="synonym">Phalaena brumata</name>
    <dbReference type="NCBI Taxonomy" id="104452"/>
    <lineage>
        <taxon>Eukaryota</taxon>
        <taxon>Metazoa</taxon>
        <taxon>Ecdysozoa</taxon>
        <taxon>Arthropoda</taxon>
        <taxon>Hexapoda</taxon>
        <taxon>Insecta</taxon>
        <taxon>Pterygota</taxon>
        <taxon>Neoptera</taxon>
        <taxon>Endopterygota</taxon>
        <taxon>Lepidoptera</taxon>
        <taxon>Glossata</taxon>
        <taxon>Ditrysia</taxon>
        <taxon>Geometroidea</taxon>
        <taxon>Geometridae</taxon>
        <taxon>Larentiinae</taxon>
        <taxon>Operophtera</taxon>
    </lineage>
</organism>
<dbReference type="AlphaFoldDB" id="A0A0L7KGR7"/>
<evidence type="ECO:0000313" key="4">
    <source>
        <dbReference type="Proteomes" id="UP000037510"/>
    </source>
</evidence>
<keyword evidence="2" id="KW-1133">Transmembrane helix</keyword>
<keyword evidence="2" id="KW-0812">Transmembrane</keyword>
<dbReference type="STRING" id="104452.A0A0L7KGR7"/>
<evidence type="ECO:0000256" key="2">
    <source>
        <dbReference type="SAM" id="Phobius"/>
    </source>
</evidence>
<proteinExistence type="predicted"/>
<evidence type="ECO:0000313" key="3">
    <source>
        <dbReference type="EMBL" id="KOB62256.1"/>
    </source>
</evidence>
<feature type="region of interest" description="Disordered" evidence="1">
    <location>
        <begin position="118"/>
        <end position="140"/>
    </location>
</feature>
<dbReference type="EMBL" id="JTDY01009911">
    <property type="protein sequence ID" value="KOB62256.1"/>
    <property type="molecule type" value="Genomic_DNA"/>
</dbReference>
<name>A0A0L7KGR7_OPEBR</name>
<keyword evidence="4" id="KW-1185">Reference proteome</keyword>
<comment type="caution">
    <text evidence="3">The sequence shown here is derived from an EMBL/GenBank/DDBJ whole genome shotgun (WGS) entry which is preliminary data.</text>
</comment>
<accession>A0A0L7KGR7</accession>
<gene>
    <name evidence="3" type="ORF">OBRU01_25111</name>
</gene>
<dbReference type="Proteomes" id="UP000037510">
    <property type="component" value="Unassembled WGS sequence"/>
</dbReference>
<feature type="transmembrane region" description="Helical" evidence="2">
    <location>
        <begin position="6"/>
        <end position="26"/>
    </location>
</feature>
<sequence>MFIYIGAGIIIILLLILLIIAIRCYFTRKEKENAKNGNMFSTEAPNVFSDVASEMDNDMEVSHISGSFYDPVHPDMILYRDADGTRNAIRAMRPLSTIYPCAGARMYGNVDYVPQEPGRFTRSRSKEEESVNPEVMTSPKSLGAYSTSQFYYN</sequence>
<keyword evidence="2" id="KW-0472">Membrane</keyword>
<protein>
    <submittedName>
        <fullName evidence="3">Uncharacterized protein</fullName>
    </submittedName>
</protein>
<reference evidence="3 4" key="1">
    <citation type="journal article" date="2015" name="Genome Biol. Evol.">
        <title>The genome of winter moth (Operophtera brumata) provides a genomic perspective on sexual dimorphism and phenology.</title>
        <authorList>
            <person name="Derks M.F."/>
            <person name="Smit S."/>
            <person name="Salis L."/>
            <person name="Schijlen E."/>
            <person name="Bossers A."/>
            <person name="Mateman C."/>
            <person name="Pijl A.S."/>
            <person name="de Ridder D."/>
            <person name="Groenen M.A."/>
            <person name="Visser M.E."/>
            <person name="Megens H.J."/>
        </authorList>
    </citation>
    <scope>NUCLEOTIDE SEQUENCE [LARGE SCALE GENOMIC DNA]</scope>
    <source>
        <strain evidence="3">WM2013NL</strain>
        <tissue evidence="3">Head and thorax</tissue>
    </source>
</reference>
<evidence type="ECO:0000256" key="1">
    <source>
        <dbReference type="SAM" id="MobiDB-lite"/>
    </source>
</evidence>